<evidence type="ECO:0000256" key="1">
    <source>
        <dbReference type="SAM" id="MobiDB-lite"/>
    </source>
</evidence>
<gene>
    <name evidence="3" type="ORF">GGR21_003903</name>
</gene>
<comment type="caution">
    <text evidence="3">The sequence shown here is derived from an EMBL/GenBank/DDBJ whole genome shotgun (WGS) entry which is preliminary data.</text>
</comment>
<dbReference type="AlphaFoldDB" id="A0A840CPF4"/>
<feature type="signal peptide" evidence="2">
    <location>
        <begin position="1"/>
        <end position="20"/>
    </location>
</feature>
<feature type="chain" id="PRO_5032457360" evidence="2">
    <location>
        <begin position="21"/>
        <end position="588"/>
    </location>
</feature>
<dbReference type="RefSeq" id="WP_183308818.1">
    <property type="nucleotide sequence ID" value="NZ_JACIEP010000020.1"/>
</dbReference>
<keyword evidence="2" id="KW-0732">Signal</keyword>
<name>A0A840CPF4_9BACT</name>
<dbReference type="EMBL" id="JACIEP010000020">
    <property type="protein sequence ID" value="MBB4037977.1"/>
    <property type="molecule type" value="Genomic_DNA"/>
</dbReference>
<feature type="region of interest" description="Disordered" evidence="1">
    <location>
        <begin position="515"/>
        <end position="553"/>
    </location>
</feature>
<proteinExistence type="predicted"/>
<accession>A0A840CPF4</accession>
<dbReference type="Proteomes" id="UP000555103">
    <property type="component" value="Unassembled WGS sequence"/>
</dbReference>
<evidence type="ECO:0000256" key="2">
    <source>
        <dbReference type="SAM" id="SignalP"/>
    </source>
</evidence>
<organism evidence="3 4">
    <name type="scientific">Dysgonomonas hofstadii</name>
    <dbReference type="NCBI Taxonomy" id="637886"/>
    <lineage>
        <taxon>Bacteria</taxon>
        <taxon>Pseudomonadati</taxon>
        <taxon>Bacteroidota</taxon>
        <taxon>Bacteroidia</taxon>
        <taxon>Bacteroidales</taxon>
        <taxon>Dysgonomonadaceae</taxon>
        <taxon>Dysgonomonas</taxon>
    </lineage>
</organism>
<evidence type="ECO:0000313" key="4">
    <source>
        <dbReference type="Proteomes" id="UP000555103"/>
    </source>
</evidence>
<dbReference type="PROSITE" id="PS51257">
    <property type="entry name" value="PROKAR_LIPOPROTEIN"/>
    <property type="match status" value="1"/>
</dbReference>
<sequence>MRKKLLFSALIFAALLYSCSDDESEFNGKEQSKTDMNSINEDSAKKLFSKALHEAFSESVEFRQIIKDEALKQIDKDYDVLYSLISDTRLKNGRTIEELLASYINKDTLELIENQYPTLTIFVPELPMNSFSAKIWNCEDENPAVSYLPSISSGDIPVILSNGKESAMKKGEIPGFPIVVVKDNERIVSTSQLKSLSSDNLSLEKSGHTKGYLFSFVDQEFDNLNERSQLKSAINSKDTIAPESLKIFYAFTHFGLTGYQRDYIYYNQTPTQLDGSFDRRFRESVVGLEFKGDPQIALDLISGDGDEDPKAPASIPGHGRSRGETAKIWTDGHFDFKITAYVGGTSPIPEGSSVFISVNPDDIFDIDYGANRSSDGSVDANTYYIQSIKLKRLVLNRPLYDWDLSKYSPTAKYVLSEIDHGQVTTTQTTQTIKMASNVSLTGKIGLGISLSSEESITNTFTVQKTDKDDILCEFLVNYSDPVILSNQMDSIENFTIVDSTNIKFVSNDDFSAYSGSRPSYSGTDSNTRPSGNDNTRPSISSTHSNSDPVRPTNSGGVAYSPDYLYIPKYYNIYGSNIVTVYISPIQTF</sequence>
<reference evidence="3 4" key="1">
    <citation type="submission" date="2020-08" db="EMBL/GenBank/DDBJ databases">
        <title>Genomic Encyclopedia of Type Strains, Phase IV (KMG-IV): sequencing the most valuable type-strain genomes for metagenomic binning, comparative biology and taxonomic classification.</title>
        <authorList>
            <person name="Goeker M."/>
        </authorList>
    </citation>
    <scope>NUCLEOTIDE SEQUENCE [LARGE SCALE GENOMIC DNA]</scope>
    <source>
        <strain evidence="3 4">DSM 104969</strain>
    </source>
</reference>
<evidence type="ECO:0000313" key="3">
    <source>
        <dbReference type="EMBL" id="MBB4037977.1"/>
    </source>
</evidence>
<feature type="region of interest" description="Disordered" evidence="1">
    <location>
        <begin position="303"/>
        <end position="323"/>
    </location>
</feature>
<protein>
    <submittedName>
        <fullName evidence="3">Uncharacterized protein</fullName>
    </submittedName>
</protein>
<keyword evidence="4" id="KW-1185">Reference proteome</keyword>